<feature type="compositionally biased region" description="Basic and acidic residues" evidence="1">
    <location>
        <begin position="145"/>
        <end position="158"/>
    </location>
</feature>
<protein>
    <submittedName>
        <fullName evidence="2">Uncharacterized protein</fullName>
    </submittedName>
</protein>
<gene>
    <name evidence="2" type="ORF">Hamer_G021806</name>
</gene>
<evidence type="ECO:0000313" key="3">
    <source>
        <dbReference type="Proteomes" id="UP000747542"/>
    </source>
</evidence>
<organism evidence="2 3">
    <name type="scientific">Homarus americanus</name>
    <name type="common">American lobster</name>
    <dbReference type="NCBI Taxonomy" id="6706"/>
    <lineage>
        <taxon>Eukaryota</taxon>
        <taxon>Metazoa</taxon>
        <taxon>Ecdysozoa</taxon>
        <taxon>Arthropoda</taxon>
        <taxon>Crustacea</taxon>
        <taxon>Multicrustacea</taxon>
        <taxon>Malacostraca</taxon>
        <taxon>Eumalacostraca</taxon>
        <taxon>Eucarida</taxon>
        <taxon>Decapoda</taxon>
        <taxon>Pleocyemata</taxon>
        <taxon>Astacidea</taxon>
        <taxon>Nephropoidea</taxon>
        <taxon>Nephropidae</taxon>
        <taxon>Homarus</taxon>
    </lineage>
</organism>
<reference evidence="2" key="1">
    <citation type="journal article" date="2021" name="Sci. Adv.">
        <title>The American lobster genome reveals insights on longevity, neural, and immune adaptations.</title>
        <authorList>
            <person name="Polinski J.M."/>
            <person name="Zimin A.V."/>
            <person name="Clark K.F."/>
            <person name="Kohn A.B."/>
            <person name="Sadowski N."/>
            <person name="Timp W."/>
            <person name="Ptitsyn A."/>
            <person name="Khanna P."/>
            <person name="Romanova D.Y."/>
            <person name="Williams P."/>
            <person name="Greenwood S.J."/>
            <person name="Moroz L.L."/>
            <person name="Walt D.R."/>
            <person name="Bodnar A.G."/>
        </authorList>
    </citation>
    <scope>NUCLEOTIDE SEQUENCE</scope>
    <source>
        <strain evidence="2">GMGI-L3</strain>
    </source>
</reference>
<sequence length="158" mass="16882">MFVVKEQVDQFGATGRTWSTAVWCLCDAVLCPAGGCKLKCMMNLTCQAVTVVPDARRVTCLFLFSPAHVSHGVLTSNNTTTTYYRNTSEKDKTAATTNTSTTPLITIQTTTNSFTTTPSTTIQVATAPPDVGTRGGVGGYQGDQIPRRDNVGGRHEAD</sequence>
<dbReference type="AlphaFoldDB" id="A0A8J5KD76"/>
<accession>A0A8J5KD76</accession>
<evidence type="ECO:0000256" key="1">
    <source>
        <dbReference type="SAM" id="MobiDB-lite"/>
    </source>
</evidence>
<evidence type="ECO:0000313" key="2">
    <source>
        <dbReference type="EMBL" id="KAG7169588.1"/>
    </source>
</evidence>
<feature type="region of interest" description="Disordered" evidence="1">
    <location>
        <begin position="126"/>
        <end position="158"/>
    </location>
</feature>
<name>A0A8J5KD76_HOMAM</name>
<comment type="caution">
    <text evidence="2">The sequence shown here is derived from an EMBL/GenBank/DDBJ whole genome shotgun (WGS) entry which is preliminary data.</text>
</comment>
<dbReference type="EMBL" id="JAHLQT010015749">
    <property type="protein sequence ID" value="KAG7169588.1"/>
    <property type="molecule type" value="Genomic_DNA"/>
</dbReference>
<proteinExistence type="predicted"/>
<keyword evidence="3" id="KW-1185">Reference proteome</keyword>
<dbReference type="Proteomes" id="UP000747542">
    <property type="component" value="Unassembled WGS sequence"/>
</dbReference>